<keyword evidence="7 8" id="KW-0472">Membrane</keyword>
<feature type="transmembrane region" description="Helical" evidence="8">
    <location>
        <begin position="49"/>
        <end position="70"/>
    </location>
</feature>
<dbReference type="SUPFAM" id="SSF103473">
    <property type="entry name" value="MFS general substrate transporter"/>
    <property type="match status" value="1"/>
</dbReference>
<dbReference type="EMBL" id="LAOO01000001">
    <property type="protein sequence ID" value="KJW00910.1"/>
    <property type="molecule type" value="Genomic_DNA"/>
</dbReference>
<dbReference type="Pfam" id="PF07690">
    <property type="entry name" value="MFS_1"/>
    <property type="match status" value="1"/>
</dbReference>
<keyword evidence="4 8" id="KW-0812">Transmembrane</keyword>
<sequence>MNRSKLVFSSGIANTFEWYDYVLFGYFAPIIGTKFFPNDDANTSLLQVFLVFAIGYFARPLGGIFFGVIGDRFGRKVALTSALFCMSAPTVLIGILPTYHTIGITATILMICVRILQGLSMGGVLTGSISFVIEHTSHKHQGFTGSISMSSICSGLLLGSFVSYIVKNILTAPQFDSFGWRIPFLLGFFILFAAFYIKKNTQETPNFKNLREQKKILQSPLKKVITNYWFDILISLFINAPGSIIFYLTTIYLVSFLKISRNFTENEVNSLASVCYVIMIAVTLLSGYLSDIIGRRKIFVINLIIIIVTTPFLLNNFENGAFTSVIISQLILAILAASYIGPEPALQAELYPTNIRNTALSISYNTATSIFGGTTPFVFEYLLHKTGHVTSAVYYVILSCIFALIALFFYKNRSLDKYEKNYKTCKPS</sequence>
<dbReference type="PANTHER" id="PTHR43528">
    <property type="entry name" value="ALPHA-KETOGLUTARATE PERMEASE"/>
    <property type="match status" value="1"/>
</dbReference>
<dbReference type="PANTHER" id="PTHR43528:SF1">
    <property type="entry name" value="ALPHA-KETOGLUTARATE PERMEASE"/>
    <property type="match status" value="1"/>
</dbReference>
<dbReference type="InterPro" id="IPR051084">
    <property type="entry name" value="H+-coupled_symporters"/>
</dbReference>
<feature type="transmembrane region" description="Helical" evidence="8">
    <location>
        <begin position="391"/>
        <end position="410"/>
    </location>
</feature>
<evidence type="ECO:0000256" key="4">
    <source>
        <dbReference type="ARBA" id="ARBA00022692"/>
    </source>
</evidence>
<evidence type="ECO:0000259" key="9">
    <source>
        <dbReference type="PROSITE" id="PS50850"/>
    </source>
</evidence>
<feature type="transmembrane region" description="Helical" evidence="8">
    <location>
        <begin position="228"/>
        <end position="248"/>
    </location>
</feature>
<reference evidence="10 11" key="1">
    <citation type="submission" date="2015-02" db="EMBL/GenBank/DDBJ databases">
        <title>Genome Sequencing of Rickettsiales.</title>
        <authorList>
            <person name="Daugherty S.C."/>
            <person name="Su Q."/>
            <person name="Abolude K."/>
            <person name="Beier-Sexton M."/>
            <person name="Carlyon J.A."/>
            <person name="Carter R."/>
            <person name="Day N.P."/>
            <person name="Dumler S.J."/>
            <person name="Dyachenko V."/>
            <person name="Godinez A."/>
            <person name="Kurtti T.J."/>
            <person name="Lichay M."/>
            <person name="Mullins K.E."/>
            <person name="Ott S."/>
            <person name="Pappas-Brown V."/>
            <person name="Paris D.H."/>
            <person name="Patel P."/>
            <person name="Richards A.L."/>
            <person name="Sadzewicz L."/>
            <person name="Sears K."/>
            <person name="Seidman D."/>
            <person name="Sengamalay N."/>
            <person name="Stenos J."/>
            <person name="Tallon L.J."/>
            <person name="Vincent G."/>
            <person name="Fraser C.M."/>
            <person name="Munderloh U."/>
            <person name="Dunning-Hotopp J.C."/>
        </authorList>
    </citation>
    <scope>NUCLEOTIDE SEQUENCE [LARGE SCALE GENOMIC DNA]</scope>
    <source>
        <strain evidence="10 11">Tate's Hell</strain>
    </source>
</reference>
<evidence type="ECO:0000256" key="6">
    <source>
        <dbReference type="ARBA" id="ARBA00022989"/>
    </source>
</evidence>
<dbReference type="Proteomes" id="UP000035491">
    <property type="component" value="Unassembled WGS sequence"/>
</dbReference>
<keyword evidence="6 8" id="KW-1133">Transmembrane helix</keyword>
<dbReference type="InterPro" id="IPR036259">
    <property type="entry name" value="MFS_trans_sf"/>
</dbReference>
<dbReference type="InterPro" id="IPR005828">
    <property type="entry name" value="MFS_sugar_transport-like"/>
</dbReference>
<evidence type="ECO:0000313" key="10">
    <source>
        <dbReference type="EMBL" id="KJW00910.1"/>
    </source>
</evidence>
<dbReference type="InterPro" id="IPR020846">
    <property type="entry name" value="MFS_dom"/>
</dbReference>
<keyword evidence="11" id="KW-1185">Reference proteome</keyword>
<evidence type="ECO:0000256" key="8">
    <source>
        <dbReference type="SAM" id="Phobius"/>
    </source>
</evidence>
<name>A0ABR5DQ94_RICPA</name>
<organism evidence="10 11">
    <name type="scientific">Rickettsia parkeri str. Tate's Hell</name>
    <dbReference type="NCBI Taxonomy" id="1359189"/>
    <lineage>
        <taxon>Bacteria</taxon>
        <taxon>Pseudomonadati</taxon>
        <taxon>Pseudomonadota</taxon>
        <taxon>Alphaproteobacteria</taxon>
        <taxon>Rickettsiales</taxon>
        <taxon>Rickettsiaceae</taxon>
        <taxon>Rickettsieae</taxon>
        <taxon>Rickettsia</taxon>
        <taxon>spotted fever group</taxon>
    </lineage>
</organism>
<dbReference type="RefSeq" id="WP_014410333.1">
    <property type="nucleotide sequence ID" value="NZ_LAOO01000001.1"/>
</dbReference>
<feature type="transmembrane region" description="Helical" evidence="8">
    <location>
        <begin position="362"/>
        <end position="379"/>
    </location>
</feature>
<feature type="transmembrane region" description="Helical" evidence="8">
    <location>
        <begin position="268"/>
        <end position="289"/>
    </location>
</feature>
<feature type="domain" description="Major facilitator superfamily (MFS) profile" evidence="9">
    <location>
        <begin position="6"/>
        <end position="414"/>
    </location>
</feature>
<protein>
    <submittedName>
        <fullName evidence="10">Sugar (And other) transporter family protein</fullName>
    </submittedName>
</protein>
<feature type="transmembrane region" description="Helical" evidence="8">
    <location>
        <begin position="77"/>
        <end position="96"/>
    </location>
</feature>
<gene>
    <name evidence="10" type="ORF">RPATATE_1590</name>
</gene>
<keyword evidence="2" id="KW-0813">Transport</keyword>
<accession>A0ABR5DQ94</accession>
<evidence type="ECO:0000313" key="11">
    <source>
        <dbReference type="Proteomes" id="UP000035491"/>
    </source>
</evidence>
<dbReference type="InterPro" id="IPR011701">
    <property type="entry name" value="MFS"/>
</dbReference>
<feature type="transmembrane region" description="Helical" evidence="8">
    <location>
        <begin position="298"/>
        <end position="314"/>
    </location>
</feature>
<dbReference type="Pfam" id="PF00083">
    <property type="entry name" value="Sugar_tr"/>
    <property type="match status" value="1"/>
</dbReference>
<keyword evidence="5" id="KW-0769">Symport</keyword>
<evidence type="ECO:0000256" key="3">
    <source>
        <dbReference type="ARBA" id="ARBA00022475"/>
    </source>
</evidence>
<comment type="caution">
    <text evidence="10">The sequence shown here is derived from an EMBL/GenBank/DDBJ whole genome shotgun (WGS) entry which is preliminary data.</text>
</comment>
<evidence type="ECO:0000256" key="1">
    <source>
        <dbReference type="ARBA" id="ARBA00004429"/>
    </source>
</evidence>
<feature type="transmembrane region" description="Helical" evidence="8">
    <location>
        <begin position="320"/>
        <end position="341"/>
    </location>
</feature>
<evidence type="ECO:0000256" key="2">
    <source>
        <dbReference type="ARBA" id="ARBA00022448"/>
    </source>
</evidence>
<feature type="transmembrane region" description="Helical" evidence="8">
    <location>
        <begin position="21"/>
        <end position="37"/>
    </location>
</feature>
<feature type="transmembrane region" description="Helical" evidence="8">
    <location>
        <begin position="145"/>
        <end position="166"/>
    </location>
</feature>
<dbReference type="PROSITE" id="PS50850">
    <property type="entry name" value="MFS"/>
    <property type="match status" value="1"/>
</dbReference>
<evidence type="ECO:0000256" key="5">
    <source>
        <dbReference type="ARBA" id="ARBA00022847"/>
    </source>
</evidence>
<proteinExistence type="predicted"/>
<comment type="subcellular location">
    <subcellularLocation>
        <location evidence="1">Cell inner membrane</location>
        <topology evidence="1">Multi-pass membrane protein</topology>
    </subcellularLocation>
</comment>
<dbReference type="Gene3D" id="1.20.1250.20">
    <property type="entry name" value="MFS general substrate transporter like domains"/>
    <property type="match status" value="1"/>
</dbReference>
<feature type="transmembrane region" description="Helical" evidence="8">
    <location>
        <begin position="178"/>
        <end position="197"/>
    </location>
</feature>
<evidence type="ECO:0000256" key="7">
    <source>
        <dbReference type="ARBA" id="ARBA00023136"/>
    </source>
</evidence>
<keyword evidence="3" id="KW-1003">Cell membrane</keyword>
<feature type="transmembrane region" description="Helical" evidence="8">
    <location>
        <begin position="102"/>
        <end position="133"/>
    </location>
</feature>